<proteinExistence type="inferred from homology"/>
<evidence type="ECO:0000256" key="5">
    <source>
        <dbReference type="ARBA" id="ARBA00022723"/>
    </source>
</evidence>
<evidence type="ECO:0000256" key="6">
    <source>
        <dbReference type="ARBA" id="ARBA00022741"/>
    </source>
</evidence>
<dbReference type="Pfam" id="PF02696">
    <property type="entry name" value="SelO"/>
    <property type="match status" value="1"/>
</dbReference>
<dbReference type="PANTHER" id="PTHR32057">
    <property type="entry name" value="PROTEIN ADENYLYLTRANSFERASE SELO, MITOCHONDRIAL"/>
    <property type="match status" value="1"/>
</dbReference>
<keyword evidence="12" id="KW-1185">Reference proteome</keyword>
<reference evidence="11 12" key="1">
    <citation type="submission" date="2019-02" db="EMBL/GenBank/DDBJ databases">
        <title>Genome sequencing of the rare red list fungi Bondarzewia mesenterica.</title>
        <authorList>
            <person name="Buettner E."/>
            <person name="Kellner H."/>
        </authorList>
    </citation>
    <scope>NUCLEOTIDE SEQUENCE [LARGE SCALE GENOMIC DNA]</scope>
    <source>
        <strain evidence="11 12">DSM 108281</strain>
    </source>
</reference>
<feature type="compositionally biased region" description="Polar residues" evidence="10">
    <location>
        <begin position="708"/>
        <end position="722"/>
    </location>
</feature>
<protein>
    <recommendedName>
        <fullName evidence="9">Selenoprotein O</fullName>
    </recommendedName>
</protein>
<keyword evidence="6" id="KW-0547">Nucleotide-binding</keyword>
<evidence type="ECO:0000256" key="1">
    <source>
        <dbReference type="ARBA" id="ARBA00001946"/>
    </source>
</evidence>
<evidence type="ECO:0000313" key="11">
    <source>
        <dbReference type="EMBL" id="THH07030.1"/>
    </source>
</evidence>
<dbReference type="InterPro" id="IPR003846">
    <property type="entry name" value="SelO"/>
</dbReference>
<evidence type="ECO:0000256" key="4">
    <source>
        <dbReference type="ARBA" id="ARBA00022695"/>
    </source>
</evidence>
<accession>A0A4S4LBJ0</accession>
<comment type="cofactor">
    <cofactor evidence="1">
        <name>Mg(2+)</name>
        <dbReference type="ChEBI" id="CHEBI:18420"/>
    </cofactor>
</comment>
<keyword evidence="8" id="KW-0460">Magnesium</keyword>
<dbReference type="GO" id="GO:0046872">
    <property type="term" value="F:metal ion binding"/>
    <property type="evidence" value="ECO:0007669"/>
    <property type="project" value="UniProtKB-KW"/>
</dbReference>
<dbReference type="PANTHER" id="PTHR32057:SF14">
    <property type="entry name" value="PROTEIN ADENYLYLTRANSFERASE SELO, MITOCHONDRIAL"/>
    <property type="match status" value="1"/>
</dbReference>
<dbReference type="EMBL" id="SGPL01000817">
    <property type="protein sequence ID" value="THH07030.1"/>
    <property type="molecule type" value="Genomic_DNA"/>
</dbReference>
<keyword evidence="5" id="KW-0479">Metal-binding</keyword>
<name>A0A4S4LBJ0_9AGAM</name>
<keyword evidence="3" id="KW-0808">Transferase</keyword>
<comment type="similarity">
    <text evidence="2">Belongs to the SELO family.</text>
</comment>
<organism evidence="11 12">
    <name type="scientific">Bondarzewia mesenterica</name>
    <dbReference type="NCBI Taxonomy" id="1095465"/>
    <lineage>
        <taxon>Eukaryota</taxon>
        <taxon>Fungi</taxon>
        <taxon>Dikarya</taxon>
        <taxon>Basidiomycota</taxon>
        <taxon>Agaricomycotina</taxon>
        <taxon>Agaricomycetes</taxon>
        <taxon>Russulales</taxon>
        <taxon>Bondarzewiaceae</taxon>
        <taxon>Bondarzewia</taxon>
    </lineage>
</organism>
<keyword evidence="7" id="KW-0067">ATP-binding</keyword>
<evidence type="ECO:0000256" key="9">
    <source>
        <dbReference type="ARBA" id="ARBA00031547"/>
    </source>
</evidence>
<comment type="caution">
    <text evidence="11">The sequence shown here is derived from an EMBL/GenBank/DDBJ whole genome shotgun (WGS) entry which is preliminary data.</text>
</comment>
<evidence type="ECO:0000256" key="7">
    <source>
        <dbReference type="ARBA" id="ARBA00022840"/>
    </source>
</evidence>
<evidence type="ECO:0000256" key="8">
    <source>
        <dbReference type="ARBA" id="ARBA00022842"/>
    </source>
</evidence>
<dbReference type="GO" id="GO:0070733">
    <property type="term" value="F:AMPylase activity"/>
    <property type="evidence" value="ECO:0007669"/>
    <property type="project" value="TreeGrafter"/>
</dbReference>
<dbReference type="GO" id="GO:0005739">
    <property type="term" value="C:mitochondrion"/>
    <property type="evidence" value="ECO:0007669"/>
    <property type="project" value="TreeGrafter"/>
</dbReference>
<evidence type="ECO:0000256" key="10">
    <source>
        <dbReference type="SAM" id="MobiDB-lite"/>
    </source>
</evidence>
<gene>
    <name evidence="11" type="ORF">EW146_g9443</name>
</gene>
<feature type="region of interest" description="Disordered" evidence="10">
    <location>
        <begin position="701"/>
        <end position="722"/>
    </location>
</feature>
<evidence type="ECO:0000313" key="12">
    <source>
        <dbReference type="Proteomes" id="UP000310158"/>
    </source>
</evidence>
<evidence type="ECO:0000256" key="3">
    <source>
        <dbReference type="ARBA" id="ARBA00022679"/>
    </source>
</evidence>
<dbReference type="AlphaFoldDB" id="A0A4S4LBJ0"/>
<dbReference type="GO" id="GO:0005524">
    <property type="term" value="F:ATP binding"/>
    <property type="evidence" value="ECO:0007669"/>
    <property type="project" value="UniProtKB-KW"/>
</dbReference>
<evidence type="ECO:0000256" key="2">
    <source>
        <dbReference type="ARBA" id="ARBA00009747"/>
    </source>
</evidence>
<dbReference type="Proteomes" id="UP000310158">
    <property type="component" value="Unassembled WGS sequence"/>
</dbReference>
<keyword evidence="4" id="KW-0548">Nucleotidyltransferase</keyword>
<sequence length="722" mass="80188">MSTATKYAISALPLPPPSKLLIHNLTPDPVAPSVSDFIKVLRTNPSIQRRARVLPPQAHFSHVTPVPALIPWLSSREALHEKAEEGGNGAKTPLRKLYSKDRDQPMELIGLSETGLRDCLPHLDVGDAFEVLGKPALVDADDKVVDTLVNHARQELIDILGGRAALISDEDADVAFAPWSLRYSGHQFGVWAGQLGDGRAVTVHATPHPSDPDIIYEVQLKGGGRTPFSRSADGLAVVRSSIREYLCAEAMHALHIPTTRSLSLILLPSLPVLREDRESACIATRVAPSFLRIGSFEALNPPAQMFFIGGGQQPAHLDALRMLGEYVANHVLRLRREEGAAWGKELVLDVARRNARMVAAWQVYGFMHGVINTDNVSILGLTIDYGPYAFMDIFDSLHICNHSDEEGRYAYKYQPAMIFFALRALLNSLAPLIGAEAELGGKAVSAGWANDFEDEKIKELRARGIELVEHDLRTVFESEYADEYAARMRKRLGLLQPSPDDEQKLFQPLLNMLEHHRLDFHITFRRLASFRPSHILAPSAQPALNSFITTLLNSSTDPPSSTASDRIAEWDAWLRAYGARILGERDAWSGVGLANPRFVLRQWVLEEVIARVERDPVRGRRALAKVMRMACSPYNAWGAEGQEGEEGLEEEVKEERRFCGVGERGMLGFQCSRAVNTNIYAHIELSSYRHTTYTVHLREKTRKLLRSGSPSTGSTTVDHPEQ</sequence>
<dbReference type="OrthoDB" id="10254721at2759"/>